<protein>
    <submittedName>
        <fullName evidence="2">Uncharacterized protein LOC103336321 isoform X2</fullName>
    </submittedName>
</protein>
<organism evidence="1 2">
    <name type="scientific">Prunus mume</name>
    <name type="common">Japanese apricot</name>
    <name type="synonym">Armeniaca mume</name>
    <dbReference type="NCBI Taxonomy" id="102107"/>
    <lineage>
        <taxon>Eukaryota</taxon>
        <taxon>Viridiplantae</taxon>
        <taxon>Streptophyta</taxon>
        <taxon>Embryophyta</taxon>
        <taxon>Tracheophyta</taxon>
        <taxon>Spermatophyta</taxon>
        <taxon>Magnoliopsida</taxon>
        <taxon>eudicotyledons</taxon>
        <taxon>Gunneridae</taxon>
        <taxon>Pentapetalae</taxon>
        <taxon>rosids</taxon>
        <taxon>fabids</taxon>
        <taxon>Rosales</taxon>
        <taxon>Rosaceae</taxon>
        <taxon>Amygdaloideae</taxon>
        <taxon>Amygdaleae</taxon>
        <taxon>Prunus</taxon>
    </lineage>
</organism>
<reference evidence="2" key="2">
    <citation type="submission" date="2025-08" db="UniProtKB">
        <authorList>
            <consortium name="RefSeq"/>
        </authorList>
    </citation>
    <scope>IDENTIFICATION</scope>
</reference>
<evidence type="ECO:0000313" key="2">
    <source>
        <dbReference type="RefSeq" id="XP_016650690.1"/>
    </source>
</evidence>
<dbReference type="PROSITE" id="PS51257">
    <property type="entry name" value="PROKAR_LIPOPROTEIN"/>
    <property type="match status" value="1"/>
</dbReference>
<proteinExistence type="predicted"/>
<name>A0ABM1LTG3_PRUMU</name>
<accession>A0ABM1LTG3</accession>
<evidence type="ECO:0000313" key="1">
    <source>
        <dbReference type="Proteomes" id="UP000694861"/>
    </source>
</evidence>
<dbReference type="GeneID" id="103336321"/>
<reference evidence="1" key="1">
    <citation type="journal article" date="2012" name="Nat. Commun.">
        <title>The genome of Prunus mume.</title>
        <authorList>
            <person name="Zhang Q."/>
            <person name="Chen W."/>
            <person name="Sun L."/>
            <person name="Zhao F."/>
            <person name="Huang B."/>
            <person name="Yang W."/>
            <person name="Tao Y."/>
            <person name="Wang J."/>
            <person name="Yuan Z."/>
            <person name="Fan G."/>
            <person name="Xing Z."/>
            <person name="Han C."/>
            <person name="Pan H."/>
            <person name="Zhong X."/>
            <person name="Shi W."/>
            <person name="Liang X."/>
            <person name="Du D."/>
            <person name="Sun F."/>
            <person name="Xu Z."/>
            <person name="Hao R."/>
            <person name="Lv T."/>
            <person name="Lv Y."/>
            <person name="Zheng Z."/>
            <person name="Sun M."/>
            <person name="Luo L."/>
            <person name="Cai M."/>
            <person name="Gao Y."/>
            <person name="Wang J."/>
            <person name="Yin Y."/>
            <person name="Xu X."/>
            <person name="Cheng T."/>
            <person name="Wang J."/>
        </authorList>
    </citation>
    <scope>NUCLEOTIDE SEQUENCE [LARGE SCALE GENOMIC DNA]</scope>
</reference>
<gene>
    <name evidence="2" type="primary">LOC103336321</name>
</gene>
<sequence>MIKCWCSNSSTLSISCCYNNRCTSGTVYHFVSQKLKVFFLKVEQKRMAGEGSTVNWSMPPIFVSSFTSKGVDFNLWMMHFHEKYIQFSIWFIALYGYGK</sequence>
<dbReference type="RefSeq" id="XP_016650690.1">
    <property type="nucleotide sequence ID" value="XM_016795204.1"/>
</dbReference>
<keyword evidence="1" id="KW-1185">Reference proteome</keyword>
<dbReference type="Proteomes" id="UP000694861">
    <property type="component" value="Linkage group LG6"/>
</dbReference>